<evidence type="ECO:0000313" key="9">
    <source>
        <dbReference type="EMBL" id="CAK9017238.1"/>
    </source>
</evidence>
<feature type="transmembrane region" description="Helical" evidence="7">
    <location>
        <begin position="138"/>
        <end position="155"/>
    </location>
</feature>
<dbReference type="InterPro" id="IPR039859">
    <property type="entry name" value="PFA4/ZDH16/20/ERF2-like"/>
</dbReference>
<dbReference type="PROSITE" id="PS50216">
    <property type="entry name" value="DHHC"/>
    <property type="match status" value="1"/>
</dbReference>
<evidence type="ECO:0000256" key="7">
    <source>
        <dbReference type="RuleBase" id="RU079119"/>
    </source>
</evidence>
<keyword evidence="3 7" id="KW-0812">Transmembrane</keyword>
<evidence type="ECO:0000313" key="10">
    <source>
        <dbReference type="Proteomes" id="UP001642484"/>
    </source>
</evidence>
<proteinExistence type="inferred from homology"/>
<sequence>MIIGLYLIYTTFHLGPRFEEKTTRGSALLDAFVFHAVTAMLLYCYALCVFVHPGTIPDKEEDPSWDYDEAEGPQPIAADLLMNMQEMKRSGDRRHCKWCLKYKPDRCHHCRVCRICILKMDHHCPWIYNCVGFRNYKYFFLLLLYTSIDCLYIVANMLPTVRAGTQPTTPFMTMFWLMFGETLAGFLGVLVVLFFGFHIYLMSKAAILGFSQYEQTGVLTVDRSKLTSC</sequence>
<protein>
    <recommendedName>
        <fullName evidence="7">Palmitoyltransferase</fullName>
        <ecNumber evidence="7">2.3.1.225</ecNumber>
    </recommendedName>
</protein>
<comment type="subcellular location">
    <subcellularLocation>
        <location evidence="1">Membrane</location>
        <topology evidence="1">Multi-pass membrane protein</topology>
    </subcellularLocation>
</comment>
<evidence type="ECO:0000259" key="8">
    <source>
        <dbReference type="Pfam" id="PF01529"/>
    </source>
</evidence>
<feature type="domain" description="Palmitoyltransferase DHHC" evidence="8">
    <location>
        <begin position="92"/>
        <end position="204"/>
    </location>
</feature>
<dbReference type="EC" id="2.3.1.225" evidence="7"/>
<feature type="transmembrane region" description="Helical" evidence="7">
    <location>
        <begin position="32"/>
        <end position="51"/>
    </location>
</feature>
<dbReference type="PANTHER" id="PTHR12246">
    <property type="entry name" value="PALMITOYLTRANSFERASE ZDHHC16"/>
    <property type="match status" value="1"/>
</dbReference>
<dbReference type="InterPro" id="IPR001594">
    <property type="entry name" value="Palmitoyltrfase_DHHC"/>
</dbReference>
<dbReference type="EMBL" id="CAXAMN010006324">
    <property type="protein sequence ID" value="CAK9017238.1"/>
    <property type="molecule type" value="Genomic_DNA"/>
</dbReference>
<evidence type="ECO:0000256" key="1">
    <source>
        <dbReference type="ARBA" id="ARBA00004141"/>
    </source>
</evidence>
<dbReference type="Pfam" id="PF01529">
    <property type="entry name" value="DHHC"/>
    <property type="match status" value="1"/>
</dbReference>
<keyword evidence="5 7" id="KW-0472">Membrane</keyword>
<evidence type="ECO:0000256" key="6">
    <source>
        <dbReference type="ARBA" id="ARBA00023315"/>
    </source>
</evidence>
<reference evidence="9 10" key="1">
    <citation type="submission" date="2024-02" db="EMBL/GenBank/DDBJ databases">
        <authorList>
            <person name="Chen Y."/>
            <person name="Shah S."/>
            <person name="Dougan E. K."/>
            <person name="Thang M."/>
            <person name="Chan C."/>
        </authorList>
    </citation>
    <scope>NUCLEOTIDE SEQUENCE [LARGE SCALE GENOMIC DNA]</scope>
</reference>
<keyword evidence="4 7" id="KW-1133">Transmembrane helix</keyword>
<keyword evidence="10" id="KW-1185">Reference proteome</keyword>
<organism evidence="9 10">
    <name type="scientific">Durusdinium trenchii</name>
    <dbReference type="NCBI Taxonomy" id="1381693"/>
    <lineage>
        <taxon>Eukaryota</taxon>
        <taxon>Sar</taxon>
        <taxon>Alveolata</taxon>
        <taxon>Dinophyceae</taxon>
        <taxon>Suessiales</taxon>
        <taxon>Symbiodiniaceae</taxon>
        <taxon>Durusdinium</taxon>
    </lineage>
</organism>
<dbReference type="Proteomes" id="UP001642484">
    <property type="component" value="Unassembled WGS sequence"/>
</dbReference>
<evidence type="ECO:0000256" key="2">
    <source>
        <dbReference type="ARBA" id="ARBA00022679"/>
    </source>
</evidence>
<comment type="caution">
    <text evidence="9">The sequence shown here is derived from an EMBL/GenBank/DDBJ whole genome shotgun (WGS) entry which is preliminary data.</text>
</comment>
<keyword evidence="2 7" id="KW-0808">Transferase</keyword>
<gene>
    <name evidence="9" type="ORF">CCMP2556_LOCUS12799</name>
</gene>
<evidence type="ECO:0000256" key="4">
    <source>
        <dbReference type="ARBA" id="ARBA00022989"/>
    </source>
</evidence>
<feature type="transmembrane region" description="Helical" evidence="7">
    <location>
        <begin position="175"/>
        <end position="201"/>
    </location>
</feature>
<evidence type="ECO:0000256" key="3">
    <source>
        <dbReference type="ARBA" id="ARBA00022692"/>
    </source>
</evidence>
<accession>A0ABP0JSW4</accession>
<comment type="domain">
    <text evidence="7">The DHHC domain is required for palmitoyltransferase activity.</text>
</comment>
<comment type="similarity">
    <text evidence="7">Belongs to the DHHC palmitoyltransferase family.</text>
</comment>
<comment type="catalytic activity">
    <reaction evidence="7">
        <text>L-cysteinyl-[protein] + hexadecanoyl-CoA = S-hexadecanoyl-L-cysteinyl-[protein] + CoA</text>
        <dbReference type="Rhea" id="RHEA:36683"/>
        <dbReference type="Rhea" id="RHEA-COMP:10131"/>
        <dbReference type="Rhea" id="RHEA-COMP:11032"/>
        <dbReference type="ChEBI" id="CHEBI:29950"/>
        <dbReference type="ChEBI" id="CHEBI:57287"/>
        <dbReference type="ChEBI" id="CHEBI:57379"/>
        <dbReference type="ChEBI" id="CHEBI:74151"/>
        <dbReference type="EC" id="2.3.1.225"/>
    </reaction>
</comment>
<name>A0ABP0JSW4_9DINO</name>
<keyword evidence="6 7" id="KW-0012">Acyltransferase</keyword>
<evidence type="ECO:0000256" key="5">
    <source>
        <dbReference type="ARBA" id="ARBA00023136"/>
    </source>
</evidence>